<protein>
    <submittedName>
        <fullName evidence="2">Transmembrane protein, putative</fullName>
    </submittedName>
</protein>
<feature type="transmembrane region" description="Helical" evidence="1">
    <location>
        <begin position="51"/>
        <end position="76"/>
    </location>
</feature>
<keyword evidence="1 2" id="KW-0812">Transmembrane</keyword>
<name>W7X1D6_TETTS</name>
<keyword evidence="1" id="KW-0472">Membrane</keyword>
<accession>W7X1D6</accession>
<dbReference type="AlphaFoldDB" id="W7X1D6"/>
<dbReference type="EMBL" id="GG662317">
    <property type="protein sequence ID" value="EWS71407.1"/>
    <property type="molecule type" value="Genomic_DNA"/>
</dbReference>
<keyword evidence="1" id="KW-1133">Transmembrane helix</keyword>
<dbReference type="KEGG" id="tet:TTHERM_001144951"/>
<reference evidence="3" key="1">
    <citation type="journal article" date="2006" name="PLoS Biol.">
        <title>Macronuclear genome sequence of the ciliate Tetrahymena thermophila, a model eukaryote.</title>
        <authorList>
            <person name="Eisen J.A."/>
            <person name="Coyne R.S."/>
            <person name="Wu M."/>
            <person name="Wu D."/>
            <person name="Thiagarajan M."/>
            <person name="Wortman J.R."/>
            <person name="Badger J.H."/>
            <person name="Ren Q."/>
            <person name="Amedeo P."/>
            <person name="Jones K.M."/>
            <person name="Tallon L.J."/>
            <person name="Delcher A.L."/>
            <person name="Salzberg S.L."/>
            <person name="Silva J.C."/>
            <person name="Haas B.J."/>
            <person name="Majoros W.H."/>
            <person name="Farzad M."/>
            <person name="Carlton J.M."/>
            <person name="Smith R.K. Jr."/>
            <person name="Garg J."/>
            <person name="Pearlman R.E."/>
            <person name="Karrer K.M."/>
            <person name="Sun L."/>
            <person name="Manning G."/>
            <person name="Elde N.C."/>
            <person name="Turkewitz A.P."/>
            <person name="Asai D.J."/>
            <person name="Wilkes D.E."/>
            <person name="Wang Y."/>
            <person name="Cai H."/>
            <person name="Collins K."/>
            <person name="Stewart B.A."/>
            <person name="Lee S.R."/>
            <person name="Wilamowska K."/>
            <person name="Weinberg Z."/>
            <person name="Ruzzo W.L."/>
            <person name="Wloga D."/>
            <person name="Gaertig J."/>
            <person name="Frankel J."/>
            <person name="Tsao C.-C."/>
            <person name="Gorovsky M.A."/>
            <person name="Keeling P.J."/>
            <person name="Waller R.F."/>
            <person name="Patron N.J."/>
            <person name="Cherry J.M."/>
            <person name="Stover N.A."/>
            <person name="Krieger C.J."/>
            <person name="del Toro C."/>
            <person name="Ryder H.F."/>
            <person name="Williamson S.C."/>
            <person name="Barbeau R.A."/>
            <person name="Hamilton E.P."/>
            <person name="Orias E."/>
        </authorList>
    </citation>
    <scope>NUCLEOTIDE SEQUENCE [LARGE SCALE GENOMIC DNA]</scope>
    <source>
        <strain evidence="3">SB210</strain>
    </source>
</reference>
<keyword evidence="3" id="KW-1185">Reference proteome</keyword>
<organism evidence="2 3">
    <name type="scientific">Tetrahymena thermophila (strain SB210)</name>
    <dbReference type="NCBI Taxonomy" id="312017"/>
    <lineage>
        <taxon>Eukaryota</taxon>
        <taxon>Sar</taxon>
        <taxon>Alveolata</taxon>
        <taxon>Ciliophora</taxon>
        <taxon>Intramacronucleata</taxon>
        <taxon>Oligohymenophorea</taxon>
        <taxon>Hymenostomatida</taxon>
        <taxon>Tetrahymenina</taxon>
        <taxon>Tetrahymenidae</taxon>
        <taxon>Tetrahymena</taxon>
    </lineage>
</organism>
<proteinExistence type="predicted"/>
<evidence type="ECO:0000313" key="2">
    <source>
        <dbReference type="EMBL" id="EWS71407.1"/>
    </source>
</evidence>
<evidence type="ECO:0000313" key="3">
    <source>
        <dbReference type="Proteomes" id="UP000009168"/>
    </source>
</evidence>
<dbReference type="Proteomes" id="UP000009168">
    <property type="component" value="Unassembled WGS sequence"/>
</dbReference>
<evidence type="ECO:0000256" key="1">
    <source>
        <dbReference type="SAM" id="Phobius"/>
    </source>
</evidence>
<dbReference type="GeneID" id="24441801"/>
<gene>
    <name evidence="2" type="ORF">TTHERM_001144951</name>
</gene>
<dbReference type="InParanoid" id="W7X1D6"/>
<dbReference type="RefSeq" id="XP_012656059.1">
    <property type="nucleotide sequence ID" value="XM_012800605.1"/>
</dbReference>
<sequence>MYVNLALLNVTNALHKQFVYLVQLDTIQLLMQLVLRHALLHLFKILQIQNVFVQSVVIQLMVFAFHVILIVQHVLLLTINNVYLVLMGLFQKIPLVYNNTKHIILQYLLMKKQNIYNNKLKQHRKFLLMVLLAQMLLKMLCQHQVLESHRVDQHLRNQVISFQSRQTFLLIYFSQLILQKVSFHLNHLSS</sequence>